<keyword evidence="1 3" id="KW-0147">Chitin-binding</keyword>
<feature type="domain" description="Chitin-binding type-1" evidence="5">
    <location>
        <begin position="84"/>
        <end position="139"/>
    </location>
</feature>
<dbReference type="Gene3D" id="3.30.60.10">
    <property type="entry name" value="Endochitinase-like"/>
    <property type="match status" value="3"/>
</dbReference>
<name>A0A1V9ZYD1_9STRA</name>
<proteinExistence type="predicted"/>
<feature type="compositionally biased region" description="Low complexity" evidence="4">
    <location>
        <begin position="40"/>
        <end position="63"/>
    </location>
</feature>
<evidence type="ECO:0000256" key="2">
    <source>
        <dbReference type="ARBA" id="ARBA00023157"/>
    </source>
</evidence>
<evidence type="ECO:0000259" key="5">
    <source>
        <dbReference type="PROSITE" id="PS50941"/>
    </source>
</evidence>
<keyword evidence="7" id="KW-1185">Reference proteome</keyword>
<dbReference type="Proteomes" id="UP000243217">
    <property type="component" value="Unassembled WGS sequence"/>
</dbReference>
<organism evidence="6 7">
    <name type="scientific">Thraustotheca clavata</name>
    <dbReference type="NCBI Taxonomy" id="74557"/>
    <lineage>
        <taxon>Eukaryota</taxon>
        <taxon>Sar</taxon>
        <taxon>Stramenopiles</taxon>
        <taxon>Oomycota</taxon>
        <taxon>Saprolegniomycetes</taxon>
        <taxon>Saprolegniales</taxon>
        <taxon>Achlyaceae</taxon>
        <taxon>Thraustotheca</taxon>
    </lineage>
</organism>
<feature type="region of interest" description="Disordered" evidence="4">
    <location>
        <begin position="1"/>
        <end position="75"/>
    </location>
</feature>
<dbReference type="Pfam" id="PF00187">
    <property type="entry name" value="Chitin_bind_1"/>
    <property type="match status" value="2"/>
</dbReference>
<accession>A0A1V9ZYD1</accession>
<dbReference type="STRING" id="74557.A0A1V9ZYD1"/>
<dbReference type="AlphaFoldDB" id="A0A1V9ZYD1"/>
<feature type="disulfide bond" evidence="3">
    <location>
        <begin position="224"/>
        <end position="238"/>
    </location>
</feature>
<sequence length="365" mass="36617">TPTPTPTPTSTPTPTGTPTPTPTPTSTPTPTPTGTPTPTPSLTSNPTSTPTETPSIPTETPTSTPTPIPTPPFGGSCSNVTRSDGRCGPDFDNAGCDVGSDQPCCSKYGWCGNSTGFCDVNICDSTPAPAPLSGGSCPNATRSDGRCGPDFGNAGCDVGSDQPCCSKYGWCGNGKGFCDVNICDSTPTPAPTSGGSCPNATRSDGRCGPDFGNAGCDVGSDQPCCSKYGWCGNGTGYCDIDICGTSPQPGSGNGIPILVNLAVPSHVGVDCPGIQSRWPTGTYFCGSPKPPGANVSTPSCDQNMAVSYQGKSVTCVISFQAAGVGLTTGAYVELVPEAYAVLTNSTYGVQFTGATCTGVCNVARN</sequence>
<dbReference type="SUPFAM" id="SSF57016">
    <property type="entry name" value="Plant lectins/antimicrobial peptides"/>
    <property type="match status" value="3"/>
</dbReference>
<dbReference type="OrthoDB" id="623670at2759"/>
<evidence type="ECO:0000256" key="4">
    <source>
        <dbReference type="SAM" id="MobiDB-lite"/>
    </source>
</evidence>
<keyword evidence="2 3" id="KW-1015">Disulfide bond</keyword>
<comment type="caution">
    <text evidence="3">Lacks conserved residue(s) required for the propagation of feature annotation.</text>
</comment>
<comment type="caution">
    <text evidence="6">The sequence shown here is derived from an EMBL/GenBank/DDBJ whole genome shotgun (WGS) entry which is preliminary data.</text>
</comment>
<dbReference type="PROSITE" id="PS50941">
    <property type="entry name" value="CHIT_BIND_I_2"/>
    <property type="match status" value="3"/>
</dbReference>
<dbReference type="GO" id="GO:0008061">
    <property type="term" value="F:chitin binding"/>
    <property type="evidence" value="ECO:0007669"/>
    <property type="project" value="UniProtKB-UniRule"/>
</dbReference>
<dbReference type="InterPro" id="IPR001002">
    <property type="entry name" value="Chitin-bd_1"/>
</dbReference>
<reference evidence="6 7" key="1">
    <citation type="journal article" date="2014" name="Genome Biol. Evol.">
        <title>The secreted proteins of Achlya hypogyna and Thraustotheca clavata identify the ancestral oomycete secretome and reveal gene acquisitions by horizontal gene transfer.</title>
        <authorList>
            <person name="Misner I."/>
            <person name="Blouin N."/>
            <person name="Leonard G."/>
            <person name="Richards T.A."/>
            <person name="Lane C.E."/>
        </authorList>
    </citation>
    <scope>NUCLEOTIDE SEQUENCE [LARGE SCALE GENOMIC DNA]</scope>
    <source>
        <strain evidence="6 7">ATCC 34112</strain>
    </source>
</reference>
<feature type="disulfide bond" evidence="3">
    <location>
        <begin position="104"/>
        <end position="118"/>
    </location>
</feature>
<feature type="disulfide bond" evidence="3">
    <location>
        <begin position="164"/>
        <end position="178"/>
    </location>
</feature>
<feature type="compositionally biased region" description="Pro residues" evidence="4">
    <location>
        <begin position="1"/>
        <end position="39"/>
    </location>
</feature>
<gene>
    <name evidence="6" type="ORF">THRCLA_04662</name>
</gene>
<feature type="domain" description="Chitin-binding type-1" evidence="5">
    <location>
        <begin position="144"/>
        <end position="199"/>
    </location>
</feature>
<evidence type="ECO:0000256" key="1">
    <source>
        <dbReference type="ARBA" id="ARBA00022669"/>
    </source>
</evidence>
<dbReference type="EMBL" id="JNBS01001042">
    <property type="protein sequence ID" value="OQS03016.1"/>
    <property type="molecule type" value="Genomic_DNA"/>
</dbReference>
<dbReference type="InterPro" id="IPR036861">
    <property type="entry name" value="Endochitinase-like_sf"/>
</dbReference>
<dbReference type="PANTHER" id="PTHR47849">
    <property type="entry name" value="CHITIN-BINDING LECTIN 1"/>
    <property type="match status" value="1"/>
</dbReference>
<feature type="domain" description="Chitin-binding type-1" evidence="5">
    <location>
        <begin position="204"/>
        <end position="250"/>
    </location>
</feature>
<dbReference type="SMART" id="SM00270">
    <property type="entry name" value="ChtBD1"/>
    <property type="match status" value="3"/>
</dbReference>
<protein>
    <recommendedName>
        <fullName evidence="5">Chitin-binding type-1 domain-containing protein</fullName>
    </recommendedName>
</protein>
<evidence type="ECO:0000256" key="3">
    <source>
        <dbReference type="PROSITE-ProRule" id="PRU00261"/>
    </source>
</evidence>
<evidence type="ECO:0000313" key="6">
    <source>
        <dbReference type="EMBL" id="OQS03016.1"/>
    </source>
</evidence>
<feature type="non-terminal residue" evidence="6">
    <location>
        <position position="1"/>
    </location>
</feature>
<evidence type="ECO:0000313" key="7">
    <source>
        <dbReference type="Proteomes" id="UP000243217"/>
    </source>
</evidence>